<keyword evidence="14" id="KW-1185">Reference proteome</keyword>
<dbReference type="InterPro" id="IPR005628">
    <property type="entry name" value="GspK"/>
</dbReference>
<proteinExistence type="inferred from homology"/>
<accession>A0A853G7J5</accession>
<dbReference type="Gene3D" id="3.30.1300.30">
    <property type="entry name" value="GSPII I/J protein-like"/>
    <property type="match status" value="2"/>
</dbReference>
<keyword evidence="4 10" id="KW-1003">Cell membrane</keyword>
<organism evidence="13 14">
    <name type="scientific">Parapusillimonas granuli</name>
    <dbReference type="NCBI Taxonomy" id="380911"/>
    <lineage>
        <taxon>Bacteria</taxon>
        <taxon>Pseudomonadati</taxon>
        <taxon>Pseudomonadota</taxon>
        <taxon>Betaproteobacteria</taxon>
        <taxon>Burkholderiales</taxon>
        <taxon>Alcaligenaceae</taxon>
        <taxon>Parapusillimonas</taxon>
    </lineage>
</organism>
<comment type="caution">
    <text evidence="13">The sequence shown here is derived from an EMBL/GenBank/DDBJ whole genome shotgun (WGS) entry which is preliminary data.</text>
</comment>
<evidence type="ECO:0000256" key="7">
    <source>
        <dbReference type="ARBA" id="ARBA00022927"/>
    </source>
</evidence>
<feature type="domain" description="T2SS protein K second SAM-like" evidence="11">
    <location>
        <begin position="208"/>
        <end position="254"/>
    </location>
</feature>
<dbReference type="Pfam" id="PF21687">
    <property type="entry name" value="T2SSK_1st"/>
    <property type="match status" value="1"/>
</dbReference>
<dbReference type="AlphaFoldDB" id="A0A853G7J5"/>
<evidence type="ECO:0000256" key="2">
    <source>
        <dbReference type="ARBA" id="ARBA00007246"/>
    </source>
</evidence>
<comment type="similarity">
    <text evidence="2 10">Belongs to the GSP K family.</text>
</comment>
<gene>
    <name evidence="13" type="primary">gspK</name>
    <name evidence="13" type="ORF">H0A72_14945</name>
</gene>
<evidence type="ECO:0000256" key="9">
    <source>
        <dbReference type="ARBA" id="ARBA00023136"/>
    </source>
</evidence>
<reference evidence="13 14" key="1">
    <citation type="submission" date="2020-07" db="EMBL/GenBank/DDBJ databases">
        <title>Taxonomic revisions and descriptions of new bacterial species based on genomic comparisons in the high-G+C-content subgroup of the family Alcaligenaceae.</title>
        <authorList>
            <person name="Szabo A."/>
            <person name="Felfoldi T."/>
        </authorList>
    </citation>
    <scope>NUCLEOTIDE SEQUENCE [LARGE SCALE GENOMIC DNA]</scope>
    <source>
        <strain evidence="13 14">LMG 24012</strain>
    </source>
</reference>
<dbReference type="PIRSF" id="PIRSF002786">
    <property type="entry name" value="XcpX"/>
    <property type="match status" value="1"/>
</dbReference>
<feature type="domain" description="T2SS protein K first SAM-like" evidence="12">
    <location>
        <begin position="118"/>
        <end position="204"/>
    </location>
</feature>
<dbReference type="GO" id="GO:0005886">
    <property type="term" value="C:plasma membrane"/>
    <property type="evidence" value="ECO:0007669"/>
    <property type="project" value="UniProtKB-SubCell"/>
</dbReference>
<protein>
    <recommendedName>
        <fullName evidence="10">Type II secretion system protein K</fullName>
    </recommendedName>
</protein>
<dbReference type="Pfam" id="PF03934">
    <property type="entry name" value="T2SSK"/>
    <property type="match status" value="1"/>
</dbReference>
<dbReference type="InterPro" id="IPR038072">
    <property type="entry name" value="GspK_central_sf"/>
</dbReference>
<keyword evidence="8" id="KW-1133">Transmembrane helix</keyword>
<keyword evidence="9 10" id="KW-0472">Membrane</keyword>
<dbReference type="GO" id="GO:0009306">
    <property type="term" value="P:protein secretion"/>
    <property type="evidence" value="ECO:0007669"/>
    <property type="project" value="InterPro"/>
</dbReference>
<keyword evidence="5 10" id="KW-0997">Cell inner membrane</keyword>
<dbReference type="NCBIfam" id="NF037980">
    <property type="entry name" value="T2SS_GspK"/>
    <property type="match status" value="1"/>
</dbReference>
<evidence type="ECO:0000256" key="5">
    <source>
        <dbReference type="ARBA" id="ARBA00022519"/>
    </source>
</evidence>
<dbReference type="InterPro" id="IPR045584">
    <property type="entry name" value="Pilin-like"/>
</dbReference>
<evidence type="ECO:0000256" key="3">
    <source>
        <dbReference type="ARBA" id="ARBA00022448"/>
    </source>
</evidence>
<dbReference type="InterPro" id="IPR010994">
    <property type="entry name" value="RuvA_2-like"/>
</dbReference>
<keyword evidence="7" id="KW-0653">Protein transport</keyword>
<dbReference type="InterPro" id="IPR049031">
    <property type="entry name" value="T2SSK_SAM-like_1st"/>
</dbReference>
<comment type="subcellular location">
    <subcellularLocation>
        <location evidence="1 10">Cell inner membrane</location>
    </subcellularLocation>
</comment>
<dbReference type="Gene3D" id="1.10.40.60">
    <property type="entry name" value="EpsJ-like"/>
    <property type="match status" value="3"/>
</dbReference>
<name>A0A853G7J5_9BURK</name>
<evidence type="ECO:0000313" key="14">
    <source>
        <dbReference type="Proteomes" id="UP000559809"/>
    </source>
</evidence>
<sequence>MTRHRHACAPAGRLRQQGMAVIGALVVVALASVAAASIVERQSLLAETLAGERDRTQAKWLLRGGLDWARVILQSDARNNRVTLKDAIWAQPIAGLEISPPGQDRKAYFSGQIEDEQGKYNLARLALEGAVQPEELAVLERLMAALGMPASLAAAVAQRVAEGQGGPSAQQAPALRSTADLLGVEGMTLDMAATLAGYVAILPQRTAVNVNTVSAEVLSAGIRGLDLARARALTERRDRGQWFNSRADFINRLGDAELEPAYPVAVSSDWFKVTGEVALDHAAVGMRALLHRDGDRPPTIQWIEG</sequence>
<dbReference type="PANTHER" id="PTHR38831:SF1">
    <property type="entry name" value="TYPE II SECRETION SYSTEM PROTEIN K-RELATED"/>
    <property type="match status" value="1"/>
</dbReference>
<evidence type="ECO:0000259" key="11">
    <source>
        <dbReference type="Pfam" id="PF03934"/>
    </source>
</evidence>
<evidence type="ECO:0000259" key="12">
    <source>
        <dbReference type="Pfam" id="PF21687"/>
    </source>
</evidence>
<evidence type="ECO:0000256" key="4">
    <source>
        <dbReference type="ARBA" id="ARBA00022475"/>
    </source>
</evidence>
<dbReference type="SUPFAM" id="SSF158544">
    <property type="entry name" value="GspK insert domain-like"/>
    <property type="match status" value="1"/>
</dbReference>
<dbReference type="Proteomes" id="UP000559809">
    <property type="component" value="Unassembled WGS sequence"/>
</dbReference>
<evidence type="ECO:0000256" key="1">
    <source>
        <dbReference type="ARBA" id="ARBA00004533"/>
    </source>
</evidence>
<dbReference type="RefSeq" id="WP_180156710.1">
    <property type="nucleotide sequence ID" value="NZ_JACCEM010000007.1"/>
</dbReference>
<dbReference type="InterPro" id="IPR049179">
    <property type="entry name" value="T2SSK_SAM-like_2nd"/>
</dbReference>
<keyword evidence="6" id="KW-0812">Transmembrane</keyword>
<dbReference type="EMBL" id="JACCEM010000007">
    <property type="protein sequence ID" value="NYT50616.1"/>
    <property type="molecule type" value="Genomic_DNA"/>
</dbReference>
<evidence type="ECO:0000256" key="10">
    <source>
        <dbReference type="PIRNR" id="PIRNR002786"/>
    </source>
</evidence>
<dbReference type="SUPFAM" id="SSF47781">
    <property type="entry name" value="RuvA domain 2-like"/>
    <property type="match status" value="1"/>
</dbReference>
<dbReference type="SUPFAM" id="SSF54523">
    <property type="entry name" value="Pili subunits"/>
    <property type="match status" value="1"/>
</dbReference>
<evidence type="ECO:0000256" key="6">
    <source>
        <dbReference type="ARBA" id="ARBA00022692"/>
    </source>
</evidence>
<evidence type="ECO:0000256" key="8">
    <source>
        <dbReference type="ARBA" id="ARBA00022989"/>
    </source>
</evidence>
<evidence type="ECO:0000313" key="13">
    <source>
        <dbReference type="EMBL" id="NYT50616.1"/>
    </source>
</evidence>
<keyword evidence="3 10" id="KW-0813">Transport</keyword>
<dbReference type="PANTHER" id="PTHR38831">
    <property type="entry name" value="TYPE II SECRETION SYSTEM PROTEIN K"/>
    <property type="match status" value="1"/>
</dbReference>